<dbReference type="Pfam" id="PF00582">
    <property type="entry name" value="Usp"/>
    <property type="match status" value="1"/>
</dbReference>
<protein>
    <submittedName>
        <fullName evidence="3">Universal stress protein</fullName>
    </submittedName>
</protein>
<dbReference type="InterPro" id="IPR006016">
    <property type="entry name" value="UspA"/>
</dbReference>
<proteinExistence type="inferred from homology"/>
<dbReference type="PANTHER" id="PTHR46268">
    <property type="entry name" value="STRESS RESPONSE PROTEIN NHAX"/>
    <property type="match status" value="1"/>
</dbReference>
<evidence type="ECO:0000259" key="2">
    <source>
        <dbReference type="Pfam" id="PF00582"/>
    </source>
</evidence>
<evidence type="ECO:0000313" key="4">
    <source>
        <dbReference type="Proteomes" id="UP000826012"/>
    </source>
</evidence>
<dbReference type="Proteomes" id="UP000826012">
    <property type="component" value="Chromosome"/>
</dbReference>
<evidence type="ECO:0000256" key="1">
    <source>
        <dbReference type="ARBA" id="ARBA00008791"/>
    </source>
</evidence>
<dbReference type="InterPro" id="IPR014729">
    <property type="entry name" value="Rossmann-like_a/b/a_fold"/>
</dbReference>
<feature type="domain" description="UspA" evidence="2">
    <location>
        <begin position="24"/>
        <end position="154"/>
    </location>
</feature>
<evidence type="ECO:0000313" key="3">
    <source>
        <dbReference type="EMBL" id="BCZ20292.1"/>
    </source>
</evidence>
<reference evidence="3 4" key="2">
    <citation type="submission" date="2021-07" db="EMBL/GenBank/DDBJ databases">
        <authorList>
            <person name="Matsumoto Y."/>
            <person name="Motooka D."/>
            <person name="Nakamura S."/>
        </authorList>
    </citation>
    <scope>NUCLEOTIDE SEQUENCE [LARGE SCALE GENOMIC DNA]</scope>
    <source>
        <strain evidence="3 4">TY59</strain>
    </source>
</reference>
<accession>A0ABM7SR89</accession>
<dbReference type="PANTHER" id="PTHR46268:SF6">
    <property type="entry name" value="UNIVERSAL STRESS PROTEIN UP12"/>
    <property type="match status" value="1"/>
</dbReference>
<dbReference type="EMBL" id="AP024828">
    <property type="protein sequence ID" value="BCZ20292.1"/>
    <property type="molecule type" value="Genomic_DNA"/>
</dbReference>
<gene>
    <name evidence="3" type="ORF">MTY59_01470</name>
</gene>
<sequence>MSSPPAFSAEGAGEVIVSQPGASKSVVVGIDSSLAAVNAAKWAVVEATSRGLPLRLVYVIPDGEPPHASAGAMQREPESAETALLRAQYAVQALRKSVDVGTVLLRGDPDCVLIDESRDAAMICVGSKPHGYEPVGPVAAVLAQRAHCPVAIIRTDIYAPHITGGVIVVGLDDEPDNDVVVHMAMEEGRLRGATVRQIDSRIDSWVRRYPDVHVQIVAPGIGPEHQENHDAAIQLAVVGRADADEITRIVIPNIHPILGYPDWSILVVRG</sequence>
<dbReference type="Gene3D" id="3.40.50.620">
    <property type="entry name" value="HUPs"/>
    <property type="match status" value="1"/>
</dbReference>
<comment type="similarity">
    <text evidence="1">Belongs to the universal stress protein A family.</text>
</comment>
<name>A0ABM7SR89_9MYCO</name>
<dbReference type="SUPFAM" id="SSF52402">
    <property type="entry name" value="Adenine nucleotide alpha hydrolases-like"/>
    <property type="match status" value="1"/>
</dbReference>
<keyword evidence="4" id="KW-1185">Reference proteome</keyword>
<reference evidence="3 4" key="1">
    <citation type="submission" date="2021-07" db="EMBL/GenBank/DDBJ databases">
        <title>Complete genome sequence of nontuberculous Mycobacterium sp. TY59.</title>
        <authorList>
            <person name="Fukushima K."/>
        </authorList>
    </citation>
    <scope>NUCLEOTIDE SEQUENCE [LARGE SCALE GENOMIC DNA]</scope>
    <source>
        <strain evidence="3 4">TY59</strain>
    </source>
</reference>
<organism evidence="3 4">
    <name type="scientific">Mycobacterium senriense</name>
    <dbReference type="NCBI Taxonomy" id="2775496"/>
    <lineage>
        <taxon>Bacteria</taxon>
        <taxon>Bacillati</taxon>
        <taxon>Actinomycetota</taxon>
        <taxon>Actinomycetes</taxon>
        <taxon>Mycobacteriales</taxon>
        <taxon>Mycobacteriaceae</taxon>
        <taxon>Mycobacterium</taxon>
        <taxon>Mycobacterium avium complex (MAC)</taxon>
    </lineage>
</organism>